<evidence type="ECO:0008006" key="4">
    <source>
        <dbReference type="Google" id="ProtNLM"/>
    </source>
</evidence>
<sequence length="240" mass="24735">MSGQEGVAGSGGLRRTLALTRMRLAAYVASQRAWPPWVAGLALVLGAHAGGRSAPNQAYAFSAALLFAVFGWQAKTVLDTEPDGQRLLSRAAVGSGTREVVAGLLAALAATVPIVVIAVVVPYALGALRIRGPALPWLGFGVWIHLLAVLAGLGVGALASRVVVERIGWSALILVGAPVTVLVLGSRDALPARVLVPPLVSAARLEPTADLGGLLTATLHATVWAAVLLSAYGTLRRTRW</sequence>
<dbReference type="Proteomes" id="UP000198983">
    <property type="component" value="Chromosome I"/>
</dbReference>
<feature type="transmembrane region" description="Helical" evidence="1">
    <location>
        <begin position="214"/>
        <end position="235"/>
    </location>
</feature>
<dbReference type="RefSeq" id="WP_092655781.1">
    <property type="nucleotide sequence ID" value="NZ_LT629732.1"/>
</dbReference>
<protein>
    <recommendedName>
        <fullName evidence="4">ABC-2 type transport system permease protein</fullName>
    </recommendedName>
</protein>
<gene>
    <name evidence="2" type="ORF">SAMN04489717_4738</name>
</gene>
<keyword evidence="1" id="KW-0472">Membrane</keyword>
<proteinExistence type="predicted"/>
<dbReference type="EMBL" id="LT629732">
    <property type="protein sequence ID" value="SDT02254.1"/>
    <property type="molecule type" value="Genomic_DNA"/>
</dbReference>
<evidence type="ECO:0000313" key="3">
    <source>
        <dbReference type="Proteomes" id="UP000198983"/>
    </source>
</evidence>
<dbReference type="STRING" id="117157.SAMN04489717_4738"/>
<keyword evidence="1" id="KW-0812">Transmembrane</keyword>
<feature type="transmembrane region" description="Helical" evidence="1">
    <location>
        <begin position="99"/>
        <end position="125"/>
    </location>
</feature>
<feature type="transmembrane region" description="Helical" evidence="1">
    <location>
        <begin position="167"/>
        <end position="185"/>
    </location>
</feature>
<feature type="transmembrane region" description="Helical" evidence="1">
    <location>
        <begin position="137"/>
        <end position="160"/>
    </location>
</feature>
<name>A0A1H1WYW5_9ACTN</name>
<keyword evidence="1" id="KW-1133">Transmembrane helix</keyword>
<reference evidence="2 3" key="1">
    <citation type="submission" date="2016-10" db="EMBL/GenBank/DDBJ databases">
        <authorList>
            <person name="de Groot N.N."/>
        </authorList>
    </citation>
    <scope>NUCLEOTIDE SEQUENCE [LARGE SCALE GENOMIC DNA]</scope>
    <source>
        <strain evidence="2 3">DSM 22024</strain>
    </source>
</reference>
<keyword evidence="3" id="KW-1185">Reference proteome</keyword>
<organism evidence="2 3">
    <name type="scientific">Actinopolymorpha singaporensis</name>
    <dbReference type="NCBI Taxonomy" id="117157"/>
    <lineage>
        <taxon>Bacteria</taxon>
        <taxon>Bacillati</taxon>
        <taxon>Actinomycetota</taxon>
        <taxon>Actinomycetes</taxon>
        <taxon>Propionibacteriales</taxon>
        <taxon>Actinopolymorphaceae</taxon>
        <taxon>Actinopolymorpha</taxon>
    </lineage>
</organism>
<accession>A0A1H1WYW5</accession>
<dbReference type="AlphaFoldDB" id="A0A1H1WYW5"/>
<dbReference type="OrthoDB" id="3827914at2"/>
<evidence type="ECO:0000313" key="2">
    <source>
        <dbReference type="EMBL" id="SDT02254.1"/>
    </source>
</evidence>
<evidence type="ECO:0000256" key="1">
    <source>
        <dbReference type="SAM" id="Phobius"/>
    </source>
</evidence>